<dbReference type="Proteomes" id="UP000198925">
    <property type="component" value="Unassembled WGS sequence"/>
</dbReference>
<proteinExistence type="predicted"/>
<dbReference type="EMBL" id="FMZX01000028">
    <property type="protein sequence ID" value="SDE32740.1"/>
    <property type="molecule type" value="Genomic_DNA"/>
</dbReference>
<evidence type="ECO:0000313" key="1">
    <source>
        <dbReference type="EMBL" id="SDE32740.1"/>
    </source>
</evidence>
<dbReference type="RefSeq" id="WP_090665031.1">
    <property type="nucleotide sequence ID" value="NZ_FMZX01000028.1"/>
</dbReference>
<dbReference type="AlphaFoldDB" id="A0A1G7C1U0"/>
<organism evidence="1 2">
    <name type="scientific">Belnapia rosea</name>
    <dbReference type="NCBI Taxonomy" id="938405"/>
    <lineage>
        <taxon>Bacteria</taxon>
        <taxon>Pseudomonadati</taxon>
        <taxon>Pseudomonadota</taxon>
        <taxon>Alphaproteobacteria</taxon>
        <taxon>Acetobacterales</taxon>
        <taxon>Roseomonadaceae</taxon>
        <taxon>Belnapia</taxon>
    </lineage>
</organism>
<evidence type="ECO:0000313" key="2">
    <source>
        <dbReference type="Proteomes" id="UP000198925"/>
    </source>
</evidence>
<gene>
    <name evidence="1" type="ORF">SAMN04487779_102835</name>
</gene>
<keyword evidence="2" id="KW-1185">Reference proteome</keyword>
<sequence>MFGFGAGRLAPNDQTFKRASQSARHGRLRNVPHLSTWKVPPHYFEMLRSLPRTEIVGAAEMRAAAPMLPGPDLHVGGLLLPAEAFVFEAAPLDPDFATTHIVEVRRHGTGGAASLRATVLSKVRDWNLWTLTVPGVCTTLSDFEVSPLAEANLADEGGLGGLKHAYFCAAAGLLAIDARQRGLVGASSR</sequence>
<name>A0A1G7C1U0_9PROT</name>
<accession>A0A1G7C1U0</accession>
<protein>
    <submittedName>
        <fullName evidence="1">Uncharacterized protein</fullName>
    </submittedName>
</protein>
<reference evidence="1 2" key="1">
    <citation type="submission" date="2016-10" db="EMBL/GenBank/DDBJ databases">
        <authorList>
            <person name="de Groot N.N."/>
        </authorList>
    </citation>
    <scope>NUCLEOTIDE SEQUENCE [LARGE SCALE GENOMIC DNA]</scope>
    <source>
        <strain evidence="1 2">CPCC 100156</strain>
    </source>
</reference>